<gene>
    <name evidence="9" type="ORF">NIES267_69190</name>
</gene>
<keyword evidence="8" id="KW-0472">Membrane</keyword>
<evidence type="ECO:0000256" key="1">
    <source>
        <dbReference type="ARBA" id="ARBA00004370"/>
    </source>
</evidence>
<dbReference type="InterPro" id="IPR050665">
    <property type="entry name" value="Cytochrome_P450_Monooxygen"/>
</dbReference>
<reference evidence="9 10" key="1">
    <citation type="submission" date="2017-06" db="EMBL/GenBank/DDBJ databases">
        <title>Genome sequencing of cyanobaciteial culture collection at National Institute for Environmental Studies (NIES).</title>
        <authorList>
            <person name="Hirose Y."/>
            <person name="Shimura Y."/>
            <person name="Fujisawa T."/>
            <person name="Nakamura Y."/>
            <person name="Kawachi M."/>
        </authorList>
    </citation>
    <scope>NUCLEOTIDE SEQUENCE [LARGE SCALE GENOMIC DNA]</scope>
    <source>
        <strain evidence="9 10">NIES-267</strain>
    </source>
</reference>
<evidence type="ECO:0000256" key="8">
    <source>
        <dbReference type="ARBA" id="ARBA00023136"/>
    </source>
</evidence>
<accession>A0A1Z4M1Q6</accession>
<organism evidence="9 10">
    <name type="scientific">Calothrix parasitica NIES-267</name>
    <dbReference type="NCBI Taxonomy" id="1973488"/>
    <lineage>
        <taxon>Bacteria</taxon>
        <taxon>Bacillati</taxon>
        <taxon>Cyanobacteriota</taxon>
        <taxon>Cyanophyceae</taxon>
        <taxon>Nostocales</taxon>
        <taxon>Calotrichaceae</taxon>
        <taxon>Calothrix</taxon>
    </lineage>
</organism>
<evidence type="ECO:0000256" key="3">
    <source>
        <dbReference type="ARBA" id="ARBA00022692"/>
    </source>
</evidence>
<keyword evidence="7" id="KW-0408">Iron</keyword>
<dbReference type="InterPro" id="IPR036396">
    <property type="entry name" value="Cyt_P450_sf"/>
</dbReference>
<evidence type="ECO:0000313" key="9">
    <source>
        <dbReference type="EMBL" id="BAY87397.1"/>
    </source>
</evidence>
<keyword evidence="2" id="KW-0349">Heme</keyword>
<keyword evidence="5" id="KW-1133">Transmembrane helix</keyword>
<evidence type="ECO:0000256" key="6">
    <source>
        <dbReference type="ARBA" id="ARBA00023002"/>
    </source>
</evidence>
<dbReference type="SUPFAM" id="SSF48264">
    <property type="entry name" value="Cytochrome P450"/>
    <property type="match status" value="1"/>
</dbReference>
<dbReference type="GO" id="GO:0016705">
    <property type="term" value="F:oxidoreductase activity, acting on paired donors, with incorporation or reduction of molecular oxygen"/>
    <property type="evidence" value="ECO:0007669"/>
    <property type="project" value="InterPro"/>
</dbReference>
<proteinExistence type="predicted"/>
<dbReference type="AlphaFoldDB" id="A0A1Z4M1Q6"/>
<dbReference type="GO" id="GO:0016020">
    <property type="term" value="C:membrane"/>
    <property type="evidence" value="ECO:0007669"/>
    <property type="project" value="UniProtKB-SubCell"/>
</dbReference>
<keyword evidence="6" id="KW-0560">Oxidoreductase</keyword>
<name>A0A1Z4M1Q6_9CYAN</name>
<evidence type="ECO:0000256" key="5">
    <source>
        <dbReference type="ARBA" id="ARBA00022989"/>
    </source>
</evidence>
<dbReference type="GO" id="GO:0020037">
    <property type="term" value="F:heme binding"/>
    <property type="evidence" value="ECO:0007669"/>
    <property type="project" value="InterPro"/>
</dbReference>
<dbReference type="PANTHER" id="PTHR24282">
    <property type="entry name" value="CYTOCHROME P450 FAMILY MEMBER"/>
    <property type="match status" value="1"/>
</dbReference>
<protein>
    <submittedName>
        <fullName evidence="9">Cytochrome P450</fullName>
    </submittedName>
</protein>
<dbReference type="PANTHER" id="PTHR24282:SF211">
    <property type="entry name" value="CYTOCHROME P450-RELATED"/>
    <property type="match status" value="1"/>
</dbReference>
<evidence type="ECO:0000256" key="2">
    <source>
        <dbReference type="ARBA" id="ARBA00022617"/>
    </source>
</evidence>
<evidence type="ECO:0000256" key="7">
    <source>
        <dbReference type="ARBA" id="ARBA00023004"/>
    </source>
</evidence>
<dbReference type="Pfam" id="PF00067">
    <property type="entry name" value="p450"/>
    <property type="match status" value="1"/>
</dbReference>
<evidence type="ECO:0000256" key="4">
    <source>
        <dbReference type="ARBA" id="ARBA00022723"/>
    </source>
</evidence>
<sequence length="189" mass="21359">MTSNQGQSILSLSGPDAATAIKEYGQDPLAFMTGCAREYGEIVPIQIEDDVFCLITNPEHITQVLKDRQLFVKGQDVELLKTILGNSLLTSEGSFWQRQRRLAQSIFHQRRINGYREIMVEYTQQMLENWKAGDSIDVQQEMMHLTLNIVMKTIFNQDIAGGDAGNVAQAVEEAMNWFVQKSKADSSKR</sequence>
<dbReference type="EMBL" id="AP018227">
    <property type="protein sequence ID" value="BAY87397.1"/>
    <property type="molecule type" value="Genomic_DNA"/>
</dbReference>
<keyword evidence="4" id="KW-0479">Metal-binding</keyword>
<comment type="subcellular location">
    <subcellularLocation>
        <location evidence="1">Membrane</location>
    </subcellularLocation>
</comment>
<evidence type="ECO:0000313" key="10">
    <source>
        <dbReference type="Proteomes" id="UP000218418"/>
    </source>
</evidence>
<keyword evidence="3" id="KW-0812">Transmembrane</keyword>
<dbReference type="Proteomes" id="UP000218418">
    <property type="component" value="Chromosome"/>
</dbReference>
<dbReference type="Gene3D" id="1.10.630.10">
    <property type="entry name" value="Cytochrome P450"/>
    <property type="match status" value="1"/>
</dbReference>
<dbReference type="InterPro" id="IPR001128">
    <property type="entry name" value="Cyt_P450"/>
</dbReference>
<dbReference type="GO" id="GO:0005506">
    <property type="term" value="F:iron ion binding"/>
    <property type="evidence" value="ECO:0007669"/>
    <property type="project" value="InterPro"/>
</dbReference>
<keyword evidence="10" id="KW-1185">Reference proteome</keyword>
<dbReference type="GO" id="GO:0004497">
    <property type="term" value="F:monooxygenase activity"/>
    <property type="evidence" value="ECO:0007669"/>
    <property type="project" value="InterPro"/>
</dbReference>